<gene>
    <name evidence="1" type="ORF">TL10_12915</name>
</gene>
<proteinExistence type="predicted"/>
<dbReference type="EMBL" id="JXST01000016">
    <property type="protein sequence ID" value="KIU16524.1"/>
    <property type="molecule type" value="Genomic_DNA"/>
</dbReference>
<comment type="caution">
    <text evidence="1">The sequence shown here is derived from an EMBL/GenBank/DDBJ whole genome shotgun (WGS) entry which is preliminary data.</text>
</comment>
<sequence length="134" mass="13755">MYGKLMFTTAIVAVAITGCSTTKQVTVGSSKSASSSAAMSSASSASSAESSAPAAKLDASSCVEITQANLDLATASNADAARTAGNAFEKYDLPAEVKDAVEHFVSTSGAQFDDPKYDKFNNAIEGWIKQVCPL</sequence>
<dbReference type="Proteomes" id="UP000032221">
    <property type="component" value="Unassembled WGS sequence"/>
</dbReference>
<reference evidence="1 2" key="1">
    <citation type="submission" date="2015-01" db="EMBL/GenBank/DDBJ databases">
        <title>Genome sequence of Mycobacterium llatzerense and Mycobacterium immunogenum recovered from brain abscess.</title>
        <authorList>
            <person name="Greninger A.L."/>
            <person name="Langelier C."/>
            <person name="Cunningham G."/>
            <person name="Chiu C.Y."/>
            <person name="Miller S."/>
        </authorList>
    </citation>
    <scope>NUCLEOTIDE SEQUENCE [LARGE SCALE GENOMIC DNA]</scope>
    <source>
        <strain evidence="1 2">CLUC14</strain>
    </source>
</reference>
<dbReference type="RefSeq" id="WP_043392354.1">
    <property type="nucleotide sequence ID" value="NZ_JXST01000016.1"/>
</dbReference>
<protein>
    <submittedName>
        <fullName evidence="1">Uncharacterized protein</fullName>
    </submittedName>
</protein>
<evidence type="ECO:0000313" key="2">
    <source>
        <dbReference type="Proteomes" id="UP000032221"/>
    </source>
</evidence>
<keyword evidence="2" id="KW-1185">Reference proteome</keyword>
<dbReference type="AlphaFoldDB" id="A0A0D1JVA7"/>
<evidence type="ECO:0000313" key="1">
    <source>
        <dbReference type="EMBL" id="KIU16524.1"/>
    </source>
</evidence>
<dbReference type="PATRIC" id="fig|280871.6.peg.2684"/>
<dbReference type="OrthoDB" id="4745763at2"/>
<organism evidence="1 2">
    <name type="scientific">Mycolicibacterium llatzerense</name>
    <dbReference type="NCBI Taxonomy" id="280871"/>
    <lineage>
        <taxon>Bacteria</taxon>
        <taxon>Bacillati</taxon>
        <taxon>Actinomycetota</taxon>
        <taxon>Actinomycetes</taxon>
        <taxon>Mycobacteriales</taxon>
        <taxon>Mycobacteriaceae</taxon>
        <taxon>Mycolicibacterium</taxon>
    </lineage>
</organism>
<dbReference type="PROSITE" id="PS51257">
    <property type="entry name" value="PROKAR_LIPOPROTEIN"/>
    <property type="match status" value="1"/>
</dbReference>
<name>A0A0D1JVA7_9MYCO</name>
<accession>A0A0D1JVA7</accession>